<feature type="domain" description="Origin recognition complex subunit 3 N-terminal" evidence="6">
    <location>
        <begin position="38"/>
        <end position="462"/>
    </location>
</feature>
<evidence type="ECO:0000256" key="5">
    <source>
        <dbReference type="ARBA" id="ARBA00023242"/>
    </source>
</evidence>
<evidence type="ECO:0000256" key="3">
    <source>
        <dbReference type="ARBA" id="ARBA00022705"/>
    </source>
</evidence>
<dbReference type="InterPro" id="IPR020795">
    <property type="entry name" value="ORC3"/>
</dbReference>
<evidence type="ECO:0000313" key="9">
    <source>
        <dbReference type="Proteomes" id="UP000243579"/>
    </source>
</evidence>
<dbReference type="STRING" id="1202772.A0A1V9YPX0"/>
<dbReference type="GO" id="GO:0031261">
    <property type="term" value="C:DNA replication preinitiation complex"/>
    <property type="evidence" value="ECO:0007669"/>
    <property type="project" value="TreeGrafter"/>
</dbReference>
<gene>
    <name evidence="8" type="ORF">ACHHYP_08090</name>
</gene>
<evidence type="ECO:0000256" key="2">
    <source>
        <dbReference type="ARBA" id="ARBA00010977"/>
    </source>
</evidence>
<evidence type="ECO:0000256" key="1">
    <source>
        <dbReference type="ARBA" id="ARBA00004123"/>
    </source>
</evidence>
<dbReference type="PANTHER" id="PTHR12748">
    <property type="entry name" value="ORIGIN RECOGNITION COMPLEX SUBUNIT 3"/>
    <property type="match status" value="1"/>
</dbReference>
<organism evidence="8 9">
    <name type="scientific">Achlya hypogyna</name>
    <name type="common">Oomycete</name>
    <name type="synonym">Protoachlya hypogyna</name>
    <dbReference type="NCBI Taxonomy" id="1202772"/>
    <lineage>
        <taxon>Eukaryota</taxon>
        <taxon>Sar</taxon>
        <taxon>Stramenopiles</taxon>
        <taxon>Oomycota</taxon>
        <taxon>Saprolegniomycetes</taxon>
        <taxon>Saprolegniales</taxon>
        <taxon>Achlyaceae</taxon>
        <taxon>Achlya</taxon>
    </lineage>
</organism>
<dbReference type="EMBL" id="JNBR01001424">
    <property type="protein sequence ID" value="OQR87769.1"/>
    <property type="molecule type" value="Genomic_DNA"/>
</dbReference>
<dbReference type="PANTHER" id="PTHR12748:SF0">
    <property type="entry name" value="ORIGIN RECOGNITION COMPLEX SUBUNIT 3"/>
    <property type="match status" value="1"/>
</dbReference>
<dbReference type="Pfam" id="PF07034">
    <property type="entry name" value="ORC3_N"/>
    <property type="match status" value="1"/>
</dbReference>
<dbReference type="AlphaFoldDB" id="A0A1V9YPX0"/>
<proteinExistence type="inferred from homology"/>
<dbReference type="GO" id="GO:0003688">
    <property type="term" value="F:DNA replication origin binding"/>
    <property type="evidence" value="ECO:0007669"/>
    <property type="project" value="TreeGrafter"/>
</dbReference>
<accession>A0A1V9YPX0</accession>
<dbReference type="GO" id="GO:0006270">
    <property type="term" value="P:DNA replication initiation"/>
    <property type="evidence" value="ECO:0007669"/>
    <property type="project" value="TreeGrafter"/>
</dbReference>
<keyword evidence="4" id="KW-0238">DNA-binding</keyword>
<dbReference type="InterPro" id="IPR040855">
    <property type="entry name" value="ORC_WH_C"/>
</dbReference>
<feature type="domain" description="Origin recognition complex subunit 3 winged helix C-terminal" evidence="7">
    <location>
        <begin position="697"/>
        <end position="812"/>
    </location>
</feature>
<reference evidence="8 9" key="1">
    <citation type="journal article" date="2014" name="Genome Biol. Evol.">
        <title>The secreted proteins of Achlya hypogyna and Thraustotheca clavata identify the ancestral oomycete secretome and reveal gene acquisitions by horizontal gene transfer.</title>
        <authorList>
            <person name="Misner I."/>
            <person name="Blouin N."/>
            <person name="Leonard G."/>
            <person name="Richards T.A."/>
            <person name="Lane C.E."/>
        </authorList>
    </citation>
    <scope>NUCLEOTIDE SEQUENCE [LARGE SCALE GENOMIC DNA]</scope>
    <source>
        <strain evidence="8 9">ATCC 48635</strain>
    </source>
</reference>
<comment type="caution">
    <text evidence="8">The sequence shown here is derived from an EMBL/GenBank/DDBJ whole genome shotgun (WGS) entry which is preliminary data.</text>
</comment>
<keyword evidence="3" id="KW-0235">DNA replication</keyword>
<keyword evidence="9" id="KW-1185">Reference proteome</keyword>
<dbReference type="InterPro" id="IPR045667">
    <property type="entry name" value="ORC3_N"/>
</dbReference>
<keyword evidence="5" id="KW-0539">Nucleus</keyword>
<dbReference type="GO" id="GO:0005656">
    <property type="term" value="C:nuclear pre-replicative complex"/>
    <property type="evidence" value="ECO:0007669"/>
    <property type="project" value="TreeGrafter"/>
</dbReference>
<evidence type="ECO:0000256" key="4">
    <source>
        <dbReference type="ARBA" id="ARBA00023125"/>
    </source>
</evidence>
<evidence type="ECO:0000259" key="7">
    <source>
        <dbReference type="Pfam" id="PF18137"/>
    </source>
</evidence>
<dbReference type="Proteomes" id="UP000243579">
    <property type="component" value="Unassembled WGS sequence"/>
</dbReference>
<name>A0A1V9YPX0_ACHHY</name>
<protein>
    <submittedName>
        <fullName evidence="8">Uncharacterized protein</fullName>
    </submittedName>
</protein>
<sequence length="813" mass="90543">MEEHIDLSTGIAWHAADPARKRAKRETSVLDASIPAAAFEFAFDKSTAAVNSVLQKANQACYLQVLDFFVERTTANPSLDFEQDHLVALQPFPVAAIVAGTDASAASSAVWTDPLIRHLRRRFPFVVSIQRKYATGRLMLEFIASSIFHEVQQREREGQWLTAEMRRNAAQASTRRTTRVDEFKPEADLPKIKWDTVAGILEQLTRAVTPIAQLADDVSIQAEMLVMELRAHMEERLAECAHMAFGVVQACFDSLVDDSTDRLASLRRSVGIDTLTERLLQQLHQELLVKYITRLETQLVVERAGVQRSALREHLAVLAKETAHMGPQAGVPASAATPTVLLVLDQYESVSEEVFADLLHMWKDHGPALRLGCVLGLTSLSSPCYRRMPLRIATCVVLKPFVLEDSLKCFHDIVQTLVIAGECPVLCSGAVLMWLYLAYTKTHSIAVFLQGLRCLLYRHFTATRHAILGLLPASERDRTHPWRNACTPLATSVPKYLEGLEPDDLATLADTPDPAAAKATVAGRLQHVRAWRRVWQAVWSCLELTHKVATHTRDHEVRLLACALDGTLAVAPALGAIETFLLQAGVKLLWTVVHEWQTCLATYVMDVPEDEVNALEALGARVDEVKQILSFMQEEMNDDENVRMLPAVRKDIVALLRTDMVGLLSPALPAACPLGHLFYYSDVANLEAMFEASHFEAIQAALSNPFNALVKDVSPSAPERQRLKKMLPDAWCTDMHLAYRFYVDTAGMLINVAEWLEAFETAVAAEAKKAKRKAPSAKAVQVRFLRALSTLRYLGLLRKHGKSEDYVEKLVFI</sequence>
<evidence type="ECO:0000313" key="8">
    <source>
        <dbReference type="EMBL" id="OQR87769.1"/>
    </source>
</evidence>
<comment type="subcellular location">
    <subcellularLocation>
        <location evidence="1">Nucleus</location>
    </subcellularLocation>
</comment>
<dbReference type="OrthoDB" id="10265211at2759"/>
<comment type="similarity">
    <text evidence="2">Belongs to the ORC3 family.</text>
</comment>
<dbReference type="Pfam" id="PF18137">
    <property type="entry name" value="WHD_ORC"/>
    <property type="match status" value="1"/>
</dbReference>
<dbReference type="GO" id="GO:0005664">
    <property type="term" value="C:nuclear origin of replication recognition complex"/>
    <property type="evidence" value="ECO:0007669"/>
    <property type="project" value="InterPro"/>
</dbReference>
<evidence type="ECO:0000259" key="6">
    <source>
        <dbReference type="Pfam" id="PF07034"/>
    </source>
</evidence>